<organism evidence="1 2">
    <name type="scientific">Rhizobium mongolense</name>
    <dbReference type="NCBI Taxonomy" id="57676"/>
    <lineage>
        <taxon>Bacteria</taxon>
        <taxon>Pseudomonadati</taxon>
        <taxon>Pseudomonadota</taxon>
        <taxon>Alphaproteobacteria</taxon>
        <taxon>Hyphomicrobiales</taxon>
        <taxon>Rhizobiaceae</taxon>
        <taxon>Rhizobium/Agrobacterium group</taxon>
        <taxon>Rhizobium</taxon>
    </lineage>
</organism>
<evidence type="ECO:0000313" key="1">
    <source>
        <dbReference type="EMBL" id="MBB4232891.1"/>
    </source>
</evidence>
<dbReference type="RefSeq" id="WP_233450486.1">
    <property type="nucleotide sequence ID" value="NZ_JACIFX010000020.1"/>
</dbReference>
<gene>
    <name evidence="1" type="ORF">GGD56_006790</name>
</gene>
<evidence type="ECO:0000313" key="2">
    <source>
        <dbReference type="Proteomes" id="UP000551353"/>
    </source>
</evidence>
<name>A0ABR6IYE6_9HYPH</name>
<reference evidence="1 2" key="1">
    <citation type="submission" date="2020-08" db="EMBL/GenBank/DDBJ databases">
        <title>Genomic Encyclopedia of Type Strains, Phase IV (KMG-V): Genome sequencing to study the core and pangenomes of soil and plant-associated prokaryotes.</title>
        <authorList>
            <person name="Whitman W."/>
        </authorList>
    </citation>
    <scope>NUCLEOTIDE SEQUENCE [LARGE SCALE GENOMIC DNA]</scope>
    <source>
        <strain evidence="1 2">SEMIA 4087</strain>
    </source>
</reference>
<proteinExistence type="predicted"/>
<sequence>MITLLNDDPWALWMVIAQPSVSFSRSPGPMKSELPSSSASWHFPSTIRGTPSEPLKNPAHCGWPVLGSIAGFVIEERRLPVVVLHPHQSGSEVEANVLDRFLVDHVLPLDLPAEFTRAGGAVVRLL</sequence>
<keyword evidence="2" id="KW-1185">Reference proteome</keyword>
<dbReference type="EMBL" id="JACIFX010000020">
    <property type="protein sequence ID" value="MBB4232891.1"/>
    <property type="molecule type" value="Genomic_DNA"/>
</dbReference>
<comment type="caution">
    <text evidence="1">The sequence shown here is derived from an EMBL/GenBank/DDBJ whole genome shotgun (WGS) entry which is preliminary data.</text>
</comment>
<dbReference type="Proteomes" id="UP000551353">
    <property type="component" value="Unassembled WGS sequence"/>
</dbReference>
<protein>
    <submittedName>
        <fullName evidence="1">Uncharacterized protein</fullName>
    </submittedName>
</protein>
<accession>A0ABR6IYE6</accession>